<evidence type="ECO:0000256" key="2">
    <source>
        <dbReference type="ARBA" id="ARBA00004167"/>
    </source>
</evidence>
<dbReference type="AlphaFoldDB" id="A0A1L7WHS5"/>
<dbReference type="PANTHER" id="PTHR24305:SF157">
    <property type="entry name" value="N-ACETYLTRYPTOPHAN 6-HYDROXYLASE IVOC-RELATED"/>
    <property type="match status" value="1"/>
</dbReference>
<dbReference type="GO" id="GO:0020037">
    <property type="term" value="F:heme binding"/>
    <property type="evidence" value="ECO:0007669"/>
    <property type="project" value="InterPro"/>
</dbReference>
<keyword evidence="7" id="KW-1133">Transmembrane helix</keyword>
<evidence type="ECO:0000256" key="3">
    <source>
        <dbReference type="ARBA" id="ARBA00010617"/>
    </source>
</evidence>
<evidence type="ECO:0000256" key="1">
    <source>
        <dbReference type="ARBA" id="ARBA00001971"/>
    </source>
</evidence>
<evidence type="ECO:0000256" key="4">
    <source>
        <dbReference type="ARBA" id="ARBA00022617"/>
    </source>
</evidence>
<dbReference type="OrthoDB" id="3945418at2759"/>
<dbReference type="GO" id="GO:0016705">
    <property type="term" value="F:oxidoreductase activity, acting on paired donors, with incorporation or reduction of molecular oxygen"/>
    <property type="evidence" value="ECO:0007669"/>
    <property type="project" value="InterPro"/>
</dbReference>
<dbReference type="EMBL" id="FJOG01000002">
    <property type="protein sequence ID" value="CZR52319.1"/>
    <property type="molecule type" value="Genomic_DNA"/>
</dbReference>
<dbReference type="GO" id="GO:0004497">
    <property type="term" value="F:monooxygenase activity"/>
    <property type="evidence" value="ECO:0007669"/>
    <property type="project" value="UniProtKB-KW"/>
</dbReference>
<evidence type="ECO:0000256" key="7">
    <source>
        <dbReference type="ARBA" id="ARBA00022989"/>
    </source>
</evidence>
<proteinExistence type="inferred from homology"/>
<evidence type="ECO:0000256" key="8">
    <source>
        <dbReference type="ARBA" id="ARBA00023002"/>
    </source>
</evidence>
<keyword evidence="9 12" id="KW-0408">Iron</keyword>
<evidence type="ECO:0000256" key="11">
    <source>
        <dbReference type="ARBA" id="ARBA00023136"/>
    </source>
</evidence>
<feature type="binding site" description="axial binding residue" evidence="12">
    <location>
        <position position="459"/>
    </location>
    <ligand>
        <name>heme</name>
        <dbReference type="ChEBI" id="CHEBI:30413"/>
    </ligand>
    <ligandPart>
        <name>Fe</name>
        <dbReference type="ChEBI" id="CHEBI:18248"/>
    </ligandPart>
</feature>
<protein>
    <submittedName>
        <fullName evidence="13">Related to trichodiene oxygenase cytochrome P450</fullName>
    </submittedName>
</protein>
<accession>A0A1L7WHS5</accession>
<keyword evidence="11" id="KW-0472">Membrane</keyword>
<keyword evidence="8" id="KW-0560">Oxidoreductase</keyword>
<dbReference type="GO" id="GO:0016020">
    <property type="term" value="C:membrane"/>
    <property type="evidence" value="ECO:0007669"/>
    <property type="project" value="UniProtKB-SubCell"/>
</dbReference>
<sequence length="516" mass="59261">MVAMALSILPVFRQGFAVLAVSLLLLALVARTLYSVYFGPLAKFPGPKLAAATLWYEFYYDVIKMGRYTFKIKEMHEKYGPIVRISPYELHINEPDYYEELYSQHKPRNKYGFYLNQFELPGSTFGTEDYRSHRRRRAALNPFFAKQQIYRLQPMLTHMIEKLCNRIDEFQKTGQPMPMRQVYMCLTTDVVTLYAVNKSWNHLDSPEFSPLWVETIKAVGVAGALIKQFPWVLPLVRLVPREVLRKLDPGMAMLLDFQELIQENTQAVVDGKYKSSKEQEDLGIDKTIFHALLESDLPPEDKLQSRLWQEGQVVIGAGADTTANAITITHFHILDNPEVEKKLRLELAAALPDKYAPVQLKAVEQLPYLNAVIQEGLRFSYGVSTRLQRSNPIGVMKFHDYEIPAGTPVGMTSVLMHANPTIYPEPEKFRPERWLEKRPEGAPPLDRYMVSFTKGSRQCVGMPLAKAELHLTLATVFRRYEKHELLETTRRDVDIHHDLFLPSAVLDSKGVRVVFK</sequence>
<comment type="cofactor">
    <cofactor evidence="1 12">
        <name>heme</name>
        <dbReference type="ChEBI" id="CHEBI:30413"/>
    </cofactor>
</comment>
<dbReference type="InterPro" id="IPR036396">
    <property type="entry name" value="Cyt_P450_sf"/>
</dbReference>
<dbReference type="PANTHER" id="PTHR24305">
    <property type="entry name" value="CYTOCHROME P450"/>
    <property type="match status" value="1"/>
</dbReference>
<dbReference type="InterPro" id="IPR050121">
    <property type="entry name" value="Cytochrome_P450_monoxygenase"/>
</dbReference>
<dbReference type="GO" id="GO:0005506">
    <property type="term" value="F:iron ion binding"/>
    <property type="evidence" value="ECO:0007669"/>
    <property type="project" value="InterPro"/>
</dbReference>
<dbReference type="Gene3D" id="1.10.630.10">
    <property type="entry name" value="Cytochrome P450"/>
    <property type="match status" value="1"/>
</dbReference>
<evidence type="ECO:0000256" key="6">
    <source>
        <dbReference type="ARBA" id="ARBA00022723"/>
    </source>
</evidence>
<dbReference type="Proteomes" id="UP000184330">
    <property type="component" value="Unassembled WGS sequence"/>
</dbReference>
<evidence type="ECO:0000256" key="9">
    <source>
        <dbReference type="ARBA" id="ARBA00023004"/>
    </source>
</evidence>
<name>A0A1L7WHS5_9HELO</name>
<evidence type="ECO:0000313" key="13">
    <source>
        <dbReference type="EMBL" id="CZR52319.1"/>
    </source>
</evidence>
<dbReference type="Pfam" id="PF00067">
    <property type="entry name" value="p450"/>
    <property type="match status" value="1"/>
</dbReference>
<comment type="subcellular location">
    <subcellularLocation>
        <location evidence="2">Membrane</location>
        <topology evidence="2">Single-pass membrane protein</topology>
    </subcellularLocation>
</comment>
<dbReference type="InterPro" id="IPR002401">
    <property type="entry name" value="Cyt_P450_E_grp-I"/>
</dbReference>
<reference evidence="13 14" key="1">
    <citation type="submission" date="2016-03" db="EMBL/GenBank/DDBJ databases">
        <authorList>
            <person name="Ploux O."/>
        </authorList>
    </citation>
    <scope>NUCLEOTIDE SEQUENCE [LARGE SCALE GENOMIC DNA]</scope>
    <source>
        <strain evidence="13 14">UAMH 11012</strain>
    </source>
</reference>
<dbReference type="STRING" id="576137.A0A1L7WHS5"/>
<keyword evidence="6 12" id="KW-0479">Metal-binding</keyword>
<keyword evidence="4 12" id="KW-0349">Heme</keyword>
<keyword evidence="14" id="KW-1185">Reference proteome</keyword>
<dbReference type="CDD" id="cd11062">
    <property type="entry name" value="CYP58-like"/>
    <property type="match status" value="1"/>
</dbReference>
<evidence type="ECO:0000256" key="5">
    <source>
        <dbReference type="ARBA" id="ARBA00022692"/>
    </source>
</evidence>
<gene>
    <name evidence="13" type="ORF">PAC_02196</name>
</gene>
<dbReference type="SUPFAM" id="SSF48264">
    <property type="entry name" value="Cytochrome P450"/>
    <property type="match status" value="1"/>
</dbReference>
<dbReference type="InterPro" id="IPR001128">
    <property type="entry name" value="Cyt_P450"/>
</dbReference>
<comment type="similarity">
    <text evidence="3">Belongs to the cytochrome P450 family.</text>
</comment>
<dbReference type="PRINTS" id="PR00385">
    <property type="entry name" value="P450"/>
</dbReference>
<keyword evidence="10" id="KW-0503">Monooxygenase</keyword>
<evidence type="ECO:0000313" key="14">
    <source>
        <dbReference type="Proteomes" id="UP000184330"/>
    </source>
</evidence>
<evidence type="ECO:0000256" key="12">
    <source>
        <dbReference type="PIRSR" id="PIRSR602401-1"/>
    </source>
</evidence>
<dbReference type="FunFam" id="1.10.630.10:FF:000069">
    <property type="entry name" value="Cytochrome P450, putative (Eurofung)"/>
    <property type="match status" value="1"/>
</dbReference>
<evidence type="ECO:0000256" key="10">
    <source>
        <dbReference type="ARBA" id="ARBA00023033"/>
    </source>
</evidence>
<keyword evidence="5" id="KW-0812">Transmembrane</keyword>
<dbReference type="PRINTS" id="PR00463">
    <property type="entry name" value="EP450I"/>
</dbReference>
<organism evidence="13 14">
    <name type="scientific">Phialocephala subalpina</name>
    <dbReference type="NCBI Taxonomy" id="576137"/>
    <lineage>
        <taxon>Eukaryota</taxon>
        <taxon>Fungi</taxon>
        <taxon>Dikarya</taxon>
        <taxon>Ascomycota</taxon>
        <taxon>Pezizomycotina</taxon>
        <taxon>Leotiomycetes</taxon>
        <taxon>Helotiales</taxon>
        <taxon>Mollisiaceae</taxon>
        <taxon>Phialocephala</taxon>
        <taxon>Phialocephala fortinii species complex</taxon>
    </lineage>
</organism>